<accession>A0A4P7N237</accession>
<evidence type="ECO:0000313" key="3">
    <source>
        <dbReference type="Proteomes" id="UP000294847"/>
    </source>
</evidence>
<dbReference type="EMBL" id="CP034205">
    <property type="protein sequence ID" value="QBZ56488.1"/>
    <property type="molecule type" value="Genomic_DNA"/>
</dbReference>
<dbReference type="Proteomes" id="UP000294847">
    <property type="component" value="Chromosome 2"/>
</dbReference>
<reference evidence="2 3" key="1">
    <citation type="journal article" date="2019" name="Mol. Biol. Evol.">
        <title>Blast fungal genomes show frequent chromosomal changes, gene gains and losses, and effector gene turnover.</title>
        <authorList>
            <person name="Gomez Luciano L.B."/>
            <person name="Jason Tsai I."/>
            <person name="Chuma I."/>
            <person name="Tosa Y."/>
            <person name="Chen Y.H."/>
            <person name="Li J.Y."/>
            <person name="Li M.Y."/>
            <person name="Jade Lu M.Y."/>
            <person name="Nakayashiki H."/>
            <person name="Li W.H."/>
        </authorList>
    </citation>
    <scope>NUCLEOTIDE SEQUENCE [LARGE SCALE GENOMIC DNA]</scope>
    <source>
        <strain evidence="2">MZ5-1-6</strain>
    </source>
</reference>
<gene>
    <name evidence="2" type="ORF">PoMZ_01397</name>
</gene>
<protein>
    <submittedName>
        <fullName evidence="2">Uncharacterized protein</fullName>
    </submittedName>
</protein>
<dbReference type="AlphaFoldDB" id="A0A4P7N237"/>
<evidence type="ECO:0000256" key="1">
    <source>
        <dbReference type="SAM" id="MobiDB-lite"/>
    </source>
</evidence>
<organism evidence="2 3">
    <name type="scientific">Pyricularia oryzae</name>
    <name type="common">Rice blast fungus</name>
    <name type="synonym">Magnaporthe oryzae</name>
    <dbReference type="NCBI Taxonomy" id="318829"/>
    <lineage>
        <taxon>Eukaryota</taxon>
        <taxon>Fungi</taxon>
        <taxon>Dikarya</taxon>
        <taxon>Ascomycota</taxon>
        <taxon>Pezizomycotina</taxon>
        <taxon>Sordariomycetes</taxon>
        <taxon>Sordariomycetidae</taxon>
        <taxon>Magnaporthales</taxon>
        <taxon>Pyriculariaceae</taxon>
        <taxon>Pyricularia</taxon>
    </lineage>
</organism>
<name>A0A4P7N237_PYROR</name>
<feature type="region of interest" description="Disordered" evidence="1">
    <location>
        <begin position="15"/>
        <end position="41"/>
    </location>
</feature>
<sequence length="41" mass="4355">MWRARQVSQCCSVGWGSGASQAKQMGVPDSFSRLPARTGLG</sequence>
<proteinExistence type="predicted"/>
<evidence type="ECO:0000313" key="2">
    <source>
        <dbReference type="EMBL" id="QBZ56488.1"/>
    </source>
</evidence>